<dbReference type="InterPro" id="IPR020843">
    <property type="entry name" value="ER"/>
</dbReference>
<sequence length="350" mass="38050">MSNTKEVKKAKEMNPLTEGQTMKVLAYKTYGGPEVYGVEDRPVPVLSEKKADEKGGEVLIRVHYSTVTATEAVFRRGDMMARLFTGLFRPKMQVLGEELAGTVVGSRSERFKEGDRVFGITGPEFGAHAQYIVLPDTAVLLPLPDSIAFEDAVACLDGFLTSLPFLRDVGCLKAGQKILINGASGSVGSAAVQVARMLGAEVTAVCSEANHALVKSIGADHVLDYRTADFTKSDRRYDVIFDTVGNLCFGKCKNVLTENGVLLEAAFDFSVFPAVLFTSLFSKKKVKIAATGLRPAPEKLEDLKLILAKMQSGDFKAVIDRIVDAHDIVEAHRYVDTGRKRGNLLVRMAP</sequence>
<dbReference type="InterPro" id="IPR052733">
    <property type="entry name" value="Chloroplast_QOR"/>
</dbReference>
<dbReference type="Proteomes" id="UP000005737">
    <property type="component" value="Unassembled WGS sequence"/>
</dbReference>
<dbReference type="Pfam" id="PF13602">
    <property type="entry name" value="ADH_zinc_N_2"/>
    <property type="match status" value="1"/>
</dbReference>
<accession>H2CKW2</accession>
<proteinExistence type="predicted"/>
<reference evidence="2 3" key="1">
    <citation type="submission" date="2011-10" db="EMBL/GenBank/DDBJ databases">
        <title>The Improved High-Quality Draft genome of Leptonema illini DSM 21528.</title>
        <authorList>
            <consortium name="US DOE Joint Genome Institute (JGI-PGF)"/>
            <person name="Lucas S."/>
            <person name="Copeland A."/>
            <person name="Lapidus A."/>
            <person name="Glavina del Rio T."/>
            <person name="Dalin E."/>
            <person name="Tice H."/>
            <person name="Bruce D."/>
            <person name="Goodwin L."/>
            <person name="Pitluck S."/>
            <person name="Peters L."/>
            <person name="Mikhailova N."/>
            <person name="Held B."/>
            <person name="Kyrpides N."/>
            <person name="Mavromatis K."/>
            <person name="Ivanova N."/>
            <person name="Markowitz V."/>
            <person name="Cheng J.-F."/>
            <person name="Hugenholtz P."/>
            <person name="Woyke T."/>
            <person name="Wu D."/>
            <person name="Gronow S."/>
            <person name="Wellnitz S."/>
            <person name="Brambilla E.-M."/>
            <person name="Klenk H.-P."/>
            <person name="Eisen J.A."/>
        </authorList>
    </citation>
    <scope>NUCLEOTIDE SEQUENCE [LARGE SCALE GENOMIC DNA]</scope>
    <source>
        <strain evidence="2 3">DSM 21528</strain>
    </source>
</reference>
<dbReference type="InterPro" id="IPR036291">
    <property type="entry name" value="NAD(P)-bd_dom_sf"/>
</dbReference>
<protein>
    <submittedName>
        <fullName evidence="2">Alcohol dehydrogenase zinc-binding domain protein</fullName>
    </submittedName>
</protein>
<evidence type="ECO:0000259" key="1">
    <source>
        <dbReference type="SMART" id="SM00829"/>
    </source>
</evidence>
<dbReference type="Gene3D" id="3.40.50.720">
    <property type="entry name" value="NAD(P)-binding Rossmann-like Domain"/>
    <property type="match status" value="1"/>
</dbReference>
<dbReference type="SMART" id="SM00829">
    <property type="entry name" value="PKS_ER"/>
    <property type="match status" value="1"/>
</dbReference>
<evidence type="ECO:0000313" key="3">
    <source>
        <dbReference type="Proteomes" id="UP000005737"/>
    </source>
</evidence>
<gene>
    <name evidence="2" type="ORF">Lepil_1507</name>
</gene>
<keyword evidence="3" id="KW-1185">Reference proteome</keyword>
<dbReference type="STRING" id="183.GCA_002009735_01038"/>
<dbReference type="GO" id="GO:0016491">
    <property type="term" value="F:oxidoreductase activity"/>
    <property type="evidence" value="ECO:0007669"/>
    <property type="project" value="InterPro"/>
</dbReference>
<dbReference type="EMBL" id="JH597773">
    <property type="protein sequence ID" value="EHQ06196.1"/>
    <property type="molecule type" value="Genomic_DNA"/>
</dbReference>
<dbReference type="RefSeq" id="WP_002771489.1">
    <property type="nucleotide sequence ID" value="NZ_JH597773.1"/>
</dbReference>
<dbReference type="SUPFAM" id="SSF51735">
    <property type="entry name" value="NAD(P)-binding Rossmann-fold domains"/>
    <property type="match status" value="1"/>
</dbReference>
<dbReference type="InterPro" id="IPR013154">
    <property type="entry name" value="ADH-like_N"/>
</dbReference>
<dbReference type="Pfam" id="PF08240">
    <property type="entry name" value="ADH_N"/>
    <property type="match status" value="1"/>
</dbReference>
<organism evidence="2 3">
    <name type="scientific">Leptonema illini DSM 21528</name>
    <dbReference type="NCBI Taxonomy" id="929563"/>
    <lineage>
        <taxon>Bacteria</taxon>
        <taxon>Pseudomonadati</taxon>
        <taxon>Spirochaetota</taxon>
        <taxon>Spirochaetia</taxon>
        <taxon>Leptospirales</taxon>
        <taxon>Leptospiraceae</taxon>
        <taxon>Leptonema</taxon>
    </lineage>
</organism>
<evidence type="ECO:0000313" key="2">
    <source>
        <dbReference type="EMBL" id="EHQ06196.1"/>
    </source>
</evidence>
<name>H2CKW2_9LEPT</name>
<dbReference type="AlphaFoldDB" id="H2CKW2"/>
<dbReference type="PANTHER" id="PTHR44013">
    <property type="entry name" value="ZINC-TYPE ALCOHOL DEHYDROGENASE-LIKE PROTEIN C16A3.02C"/>
    <property type="match status" value="1"/>
</dbReference>
<dbReference type="Gene3D" id="3.90.180.10">
    <property type="entry name" value="Medium-chain alcohol dehydrogenases, catalytic domain"/>
    <property type="match status" value="1"/>
</dbReference>
<dbReference type="SUPFAM" id="SSF50129">
    <property type="entry name" value="GroES-like"/>
    <property type="match status" value="1"/>
</dbReference>
<dbReference type="PANTHER" id="PTHR44013:SF1">
    <property type="entry name" value="ZINC-TYPE ALCOHOL DEHYDROGENASE-LIKE PROTEIN C16A3.02C"/>
    <property type="match status" value="1"/>
</dbReference>
<dbReference type="HOGENOM" id="CLU_026673_3_3_12"/>
<dbReference type="CDD" id="cd08267">
    <property type="entry name" value="MDR1"/>
    <property type="match status" value="1"/>
</dbReference>
<feature type="domain" description="Enoyl reductase (ER)" evidence="1">
    <location>
        <begin position="37"/>
        <end position="346"/>
    </location>
</feature>
<dbReference type="InterPro" id="IPR011032">
    <property type="entry name" value="GroES-like_sf"/>
</dbReference>